<evidence type="ECO:0000313" key="1">
    <source>
        <dbReference type="EMBL" id="VFK28583.1"/>
    </source>
</evidence>
<dbReference type="AlphaFoldDB" id="A0A450XGZ4"/>
<accession>A0A450XGZ4</accession>
<reference evidence="1" key="1">
    <citation type="submission" date="2019-02" db="EMBL/GenBank/DDBJ databases">
        <authorList>
            <person name="Gruber-Vodicka R. H."/>
            <person name="Seah K. B. B."/>
        </authorList>
    </citation>
    <scope>NUCLEOTIDE SEQUENCE</scope>
    <source>
        <strain evidence="1">BECK_BZ197</strain>
    </source>
</reference>
<evidence type="ECO:0008006" key="2">
    <source>
        <dbReference type="Google" id="ProtNLM"/>
    </source>
</evidence>
<gene>
    <name evidence="1" type="ORF">BECKMB1821G_GA0114241_10391</name>
</gene>
<name>A0A450XGZ4_9GAMM</name>
<protein>
    <recommendedName>
        <fullName evidence="2">PD-(D/E)XK nuclease superfamily protein</fullName>
    </recommendedName>
</protein>
<proteinExistence type="predicted"/>
<dbReference type="EMBL" id="CAADFO010000039">
    <property type="protein sequence ID" value="VFK28583.1"/>
    <property type="molecule type" value="Genomic_DNA"/>
</dbReference>
<sequence length="296" mass="34820">MAYVFAQSNGQPWLVNALGYQACFRIKENRDRSRSITLPDIMMAREQLIEQRDTHLDQLIHQLRDPRVHAVISELLTGEPSGVFPNDDDQRYTEDLGLIRTRPHIEIANPIYREIIPRALTWTIQSRIPQETIWYVEKDGSLNLPKLLNAFQQFFRENSEIWLDRLDYKEAAPQLLMQSFLQRIINGGGRIDREYGLGRRRTDLLIQWPINDGSPDETRRFLGAIQRIVIELKIRRGSLETTRREGLEQTADYMDRIGAKEGYLVIFDRRPGSSWEEKVFVEWEPYKNYRIGVWGM</sequence>
<organism evidence="1">
    <name type="scientific">Candidatus Kentrum sp. MB</name>
    <dbReference type="NCBI Taxonomy" id="2138164"/>
    <lineage>
        <taxon>Bacteria</taxon>
        <taxon>Pseudomonadati</taxon>
        <taxon>Pseudomonadota</taxon>
        <taxon>Gammaproteobacteria</taxon>
        <taxon>Candidatus Kentrum</taxon>
    </lineage>
</organism>